<dbReference type="PRINTS" id="PR00032">
    <property type="entry name" value="HTHARAC"/>
</dbReference>
<evidence type="ECO:0000256" key="3">
    <source>
        <dbReference type="ARBA" id="ARBA00023163"/>
    </source>
</evidence>
<dbReference type="InterPro" id="IPR009057">
    <property type="entry name" value="Homeodomain-like_sf"/>
</dbReference>
<sequence length="321" mass="37247">MRPDTMPLDAMLYEGTQHGTANFPIQFYVDELHLFQQRQVPLHWHFEPEFFVIRGSAIQVQVGHHLVPLNPGEGIFISNNTLHRFQQVGEPQECPCPNIVFSAEMIAPHSSVIYEKYITPLLDAPDLPYVVFKPEISWQKDVLERLDLVFALLQEFGPKSVYEAFPYLDFGPRDLNGQGYEMQVQRELSEVWQILFAHLDELPRFPQDKKAIQAQVRLQQMIAYIRENYRNPVTLQDIILSANISKSEAARCFQAYTSVSPIEYLLQYRVKMAQRLLHLTTQSVQEVSLECGFRSLSYFVKAFRERVGVTPGEYRRSGYKN</sequence>
<keyword evidence="2" id="KW-0238">DNA-binding</keyword>
<comment type="caution">
    <text evidence="5">The sequence shown here is derived from an EMBL/GenBank/DDBJ whole genome shotgun (WGS) entry which is preliminary data.</text>
</comment>
<feature type="domain" description="HTH araC/xylS-type" evidence="4">
    <location>
        <begin position="219"/>
        <end position="317"/>
    </location>
</feature>
<dbReference type="SMART" id="SM00342">
    <property type="entry name" value="HTH_ARAC"/>
    <property type="match status" value="1"/>
</dbReference>
<dbReference type="InterPro" id="IPR018062">
    <property type="entry name" value="HTH_AraC-typ_CS"/>
</dbReference>
<dbReference type="RefSeq" id="WP_172238501.1">
    <property type="nucleotide sequence ID" value="NZ_BMDD01000001.1"/>
</dbReference>
<name>A0ABQ1ZK26_9BACL</name>
<dbReference type="PROSITE" id="PS01124">
    <property type="entry name" value="HTH_ARAC_FAMILY_2"/>
    <property type="match status" value="1"/>
</dbReference>
<dbReference type="Gene3D" id="1.10.10.60">
    <property type="entry name" value="Homeodomain-like"/>
    <property type="match status" value="2"/>
</dbReference>
<dbReference type="PROSITE" id="PS00041">
    <property type="entry name" value="HTH_ARAC_FAMILY_1"/>
    <property type="match status" value="1"/>
</dbReference>
<protein>
    <submittedName>
        <fullName evidence="5">HTH-type transcriptional regulator YdeC</fullName>
    </submittedName>
</protein>
<accession>A0ABQ1ZK26</accession>
<dbReference type="Proteomes" id="UP000605427">
    <property type="component" value="Unassembled WGS sequence"/>
</dbReference>
<dbReference type="PANTHER" id="PTHR43280:SF28">
    <property type="entry name" value="HTH-TYPE TRANSCRIPTIONAL ACTIVATOR RHAS"/>
    <property type="match status" value="1"/>
</dbReference>
<dbReference type="EMBL" id="BMDD01000001">
    <property type="protein sequence ID" value="GGH69519.1"/>
    <property type="molecule type" value="Genomic_DNA"/>
</dbReference>
<keyword evidence="3" id="KW-0804">Transcription</keyword>
<evidence type="ECO:0000313" key="6">
    <source>
        <dbReference type="Proteomes" id="UP000605427"/>
    </source>
</evidence>
<dbReference type="PANTHER" id="PTHR43280">
    <property type="entry name" value="ARAC-FAMILY TRANSCRIPTIONAL REGULATOR"/>
    <property type="match status" value="1"/>
</dbReference>
<dbReference type="InterPro" id="IPR014710">
    <property type="entry name" value="RmlC-like_jellyroll"/>
</dbReference>
<dbReference type="InterPro" id="IPR018060">
    <property type="entry name" value="HTH_AraC"/>
</dbReference>
<evidence type="ECO:0000259" key="4">
    <source>
        <dbReference type="PROSITE" id="PS01124"/>
    </source>
</evidence>
<evidence type="ECO:0000256" key="2">
    <source>
        <dbReference type="ARBA" id="ARBA00023125"/>
    </source>
</evidence>
<dbReference type="Pfam" id="PF12833">
    <property type="entry name" value="HTH_18"/>
    <property type="match status" value="1"/>
</dbReference>
<dbReference type="InterPro" id="IPR011051">
    <property type="entry name" value="RmlC_Cupin_sf"/>
</dbReference>
<dbReference type="SUPFAM" id="SSF51182">
    <property type="entry name" value="RmlC-like cupins"/>
    <property type="match status" value="1"/>
</dbReference>
<gene>
    <name evidence="5" type="primary">ydeC</name>
    <name evidence="5" type="ORF">GCM10007362_04670</name>
</gene>
<dbReference type="Gene3D" id="2.60.120.10">
    <property type="entry name" value="Jelly Rolls"/>
    <property type="match status" value="1"/>
</dbReference>
<dbReference type="SUPFAM" id="SSF46689">
    <property type="entry name" value="Homeodomain-like"/>
    <property type="match status" value="2"/>
</dbReference>
<evidence type="ECO:0000313" key="5">
    <source>
        <dbReference type="EMBL" id="GGH69519.1"/>
    </source>
</evidence>
<proteinExistence type="predicted"/>
<dbReference type="InterPro" id="IPR020449">
    <property type="entry name" value="Tscrpt_reg_AraC-type_HTH"/>
</dbReference>
<evidence type="ECO:0000256" key="1">
    <source>
        <dbReference type="ARBA" id="ARBA00023015"/>
    </source>
</evidence>
<organism evidence="5 6">
    <name type="scientific">Saccharibacillus endophyticus</name>
    <dbReference type="NCBI Taxonomy" id="2060666"/>
    <lineage>
        <taxon>Bacteria</taxon>
        <taxon>Bacillati</taxon>
        <taxon>Bacillota</taxon>
        <taxon>Bacilli</taxon>
        <taxon>Bacillales</taxon>
        <taxon>Paenibacillaceae</taxon>
        <taxon>Saccharibacillus</taxon>
    </lineage>
</organism>
<reference evidence="6" key="1">
    <citation type="journal article" date="2019" name="Int. J. Syst. Evol. Microbiol.">
        <title>The Global Catalogue of Microorganisms (GCM) 10K type strain sequencing project: providing services to taxonomists for standard genome sequencing and annotation.</title>
        <authorList>
            <consortium name="The Broad Institute Genomics Platform"/>
            <consortium name="The Broad Institute Genome Sequencing Center for Infectious Disease"/>
            <person name="Wu L."/>
            <person name="Ma J."/>
        </authorList>
    </citation>
    <scope>NUCLEOTIDE SEQUENCE [LARGE SCALE GENOMIC DNA]</scope>
    <source>
        <strain evidence="6">CCM 8702</strain>
    </source>
</reference>
<keyword evidence="6" id="KW-1185">Reference proteome</keyword>
<keyword evidence="1" id="KW-0805">Transcription regulation</keyword>